<dbReference type="EMBL" id="BPVZ01000003">
    <property type="protein sequence ID" value="GKU89692.1"/>
    <property type="molecule type" value="Genomic_DNA"/>
</dbReference>
<keyword evidence="2" id="KW-1185">Reference proteome</keyword>
<sequence length="70" mass="7805">MKCDVLELLILKAALGSCPSKFAPLDLAIVNDGRKMLVIKYLLNPLLIKAFIALDHIQSAWNAHYLKNDV</sequence>
<organism evidence="1 2">
    <name type="scientific">Rubroshorea leprosula</name>
    <dbReference type="NCBI Taxonomy" id="152421"/>
    <lineage>
        <taxon>Eukaryota</taxon>
        <taxon>Viridiplantae</taxon>
        <taxon>Streptophyta</taxon>
        <taxon>Embryophyta</taxon>
        <taxon>Tracheophyta</taxon>
        <taxon>Spermatophyta</taxon>
        <taxon>Magnoliopsida</taxon>
        <taxon>eudicotyledons</taxon>
        <taxon>Gunneridae</taxon>
        <taxon>Pentapetalae</taxon>
        <taxon>rosids</taxon>
        <taxon>malvids</taxon>
        <taxon>Malvales</taxon>
        <taxon>Dipterocarpaceae</taxon>
        <taxon>Rubroshorea</taxon>
    </lineage>
</organism>
<protein>
    <submittedName>
        <fullName evidence="1">Uncharacterized protein</fullName>
    </submittedName>
</protein>
<comment type="caution">
    <text evidence="1">The sequence shown here is derived from an EMBL/GenBank/DDBJ whole genome shotgun (WGS) entry which is preliminary data.</text>
</comment>
<evidence type="ECO:0000313" key="1">
    <source>
        <dbReference type="EMBL" id="GKU89692.1"/>
    </source>
</evidence>
<dbReference type="AlphaFoldDB" id="A0AAV5HLM1"/>
<proteinExistence type="predicted"/>
<accession>A0AAV5HLM1</accession>
<gene>
    <name evidence="1" type="ORF">SLEP1_g3798</name>
</gene>
<reference evidence="1 2" key="1">
    <citation type="journal article" date="2021" name="Commun. Biol.">
        <title>The genome of Shorea leprosula (Dipterocarpaceae) highlights the ecological relevance of drought in aseasonal tropical rainforests.</title>
        <authorList>
            <person name="Ng K.K.S."/>
            <person name="Kobayashi M.J."/>
            <person name="Fawcett J.A."/>
            <person name="Hatakeyama M."/>
            <person name="Paape T."/>
            <person name="Ng C.H."/>
            <person name="Ang C.C."/>
            <person name="Tnah L.H."/>
            <person name="Lee C.T."/>
            <person name="Nishiyama T."/>
            <person name="Sese J."/>
            <person name="O'Brien M.J."/>
            <person name="Copetti D."/>
            <person name="Mohd Noor M.I."/>
            <person name="Ong R.C."/>
            <person name="Putra M."/>
            <person name="Sireger I.Z."/>
            <person name="Indrioko S."/>
            <person name="Kosugi Y."/>
            <person name="Izuno A."/>
            <person name="Isagi Y."/>
            <person name="Lee S.L."/>
            <person name="Shimizu K.K."/>
        </authorList>
    </citation>
    <scope>NUCLEOTIDE SEQUENCE [LARGE SCALE GENOMIC DNA]</scope>
    <source>
        <strain evidence="1">214</strain>
    </source>
</reference>
<dbReference type="Proteomes" id="UP001054252">
    <property type="component" value="Unassembled WGS sequence"/>
</dbReference>
<name>A0AAV5HLM1_9ROSI</name>
<evidence type="ECO:0000313" key="2">
    <source>
        <dbReference type="Proteomes" id="UP001054252"/>
    </source>
</evidence>